<gene>
    <name evidence="10" type="ORF">HLH25_01765</name>
    <name evidence="9" type="ORF">HLH26_02935</name>
</gene>
<evidence type="ECO:0000313" key="9">
    <source>
        <dbReference type="EMBL" id="MBB2163504.1"/>
    </source>
</evidence>
<evidence type="ECO:0000313" key="10">
    <source>
        <dbReference type="EMBL" id="MBB2192379.1"/>
    </source>
</evidence>
<evidence type="ECO:0000313" key="12">
    <source>
        <dbReference type="Proteomes" id="UP000561077"/>
    </source>
</evidence>
<dbReference type="SUPFAM" id="SSF52540">
    <property type="entry name" value="P-loop containing nucleoside triphosphate hydrolases"/>
    <property type="match status" value="1"/>
</dbReference>
<keyword evidence="4" id="KW-0805">Transcription regulation</keyword>
<evidence type="ECO:0000256" key="4">
    <source>
        <dbReference type="ARBA" id="ARBA00023015"/>
    </source>
</evidence>
<dbReference type="InterPro" id="IPR002197">
    <property type="entry name" value="HTH_Fis"/>
</dbReference>
<dbReference type="GO" id="GO:0006355">
    <property type="term" value="P:regulation of DNA-templated transcription"/>
    <property type="evidence" value="ECO:0007669"/>
    <property type="project" value="InterPro"/>
</dbReference>
<accession>A0A7W4IIS8</accession>
<dbReference type="Gene3D" id="1.10.8.60">
    <property type="match status" value="1"/>
</dbReference>
<dbReference type="SMART" id="SM00382">
    <property type="entry name" value="AAA"/>
    <property type="match status" value="1"/>
</dbReference>
<dbReference type="GO" id="GO:0000160">
    <property type="term" value="P:phosphorelay signal transduction system"/>
    <property type="evidence" value="ECO:0007669"/>
    <property type="project" value="UniProtKB-KW"/>
</dbReference>
<dbReference type="Pfam" id="PF00158">
    <property type="entry name" value="Sigma54_activat"/>
    <property type="match status" value="1"/>
</dbReference>
<keyword evidence="1" id="KW-0547">Nucleotide-binding</keyword>
<dbReference type="Gene3D" id="3.40.50.2300">
    <property type="match status" value="1"/>
</dbReference>
<dbReference type="InterPro" id="IPR058031">
    <property type="entry name" value="AAA_lid_NorR"/>
</dbReference>
<feature type="modified residue" description="4-aspartylphosphate" evidence="6">
    <location>
        <position position="58"/>
    </location>
</feature>
<organism evidence="9 12">
    <name type="scientific">Gluconacetobacter dulcium</name>
    <dbReference type="NCBI Taxonomy" id="2729096"/>
    <lineage>
        <taxon>Bacteria</taxon>
        <taxon>Pseudomonadati</taxon>
        <taxon>Pseudomonadota</taxon>
        <taxon>Alphaproteobacteria</taxon>
        <taxon>Acetobacterales</taxon>
        <taxon>Acetobacteraceae</taxon>
        <taxon>Gluconacetobacter</taxon>
    </lineage>
</organism>
<evidence type="ECO:0000256" key="3">
    <source>
        <dbReference type="ARBA" id="ARBA00023012"/>
    </source>
</evidence>
<dbReference type="PROSITE" id="PS50045">
    <property type="entry name" value="SIGMA54_INTERACT_4"/>
    <property type="match status" value="1"/>
</dbReference>
<evidence type="ECO:0000256" key="2">
    <source>
        <dbReference type="ARBA" id="ARBA00022840"/>
    </source>
</evidence>
<dbReference type="InterPro" id="IPR027417">
    <property type="entry name" value="P-loop_NTPase"/>
</dbReference>
<dbReference type="Proteomes" id="UP000540490">
    <property type="component" value="Unassembled WGS sequence"/>
</dbReference>
<dbReference type="SUPFAM" id="SSF46689">
    <property type="entry name" value="Homeodomain-like"/>
    <property type="match status" value="1"/>
</dbReference>
<reference evidence="11 12" key="1">
    <citation type="submission" date="2020-04" db="EMBL/GenBank/DDBJ databases">
        <title>Description of novel Gluconacetobacter.</title>
        <authorList>
            <person name="Sombolestani A."/>
        </authorList>
    </citation>
    <scope>NUCLEOTIDE SEQUENCE [LARGE SCALE GENOMIC DNA]</scope>
    <source>
        <strain evidence="10 11">LMG 1728</strain>
        <strain evidence="9 12">LMG 1731</strain>
    </source>
</reference>
<dbReference type="CDD" id="cd00009">
    <property type="entry name" value="AAA"/>
    <property type="match status" value="1"/>
</dbReference>
<dbReference type="Gene3D" id="1.10.10.60">
    <property type="entry name" value="Homeodomain-like"/>
    <property type="match status" value="1"/>
</dbReference>
<keyword evidence="2" id="KW-0067">ATP-binding</keyword>
<dbReference type="Proteomes" id="UP000561077">
    <property type="component" value="Unassembled WGS sequence"/>
</dbReference>
<dbReference type="GO" id="GO:0043565">
    <property type="term" value="F:sequence-specific DNA binding"/>
    <property type="evidence" value="ECO:0007669"/>
    <property type="project" value="InterPro"/>
</dbReference>
<dbReference type="Pfam" id="PF25601">
    <property type="entry name" value="AAA_lid_14"/>
    <property type="match status" value="1"/>
</dbReference>
<dbReference type="PANTHER" id="PTHR32071:SF57">
    <property type="entry name" value="C4-DICARBOXYLATE TRANSPORT TRANSCRIPTIONAL REGULATORY PROTEIN DCTD"/>
    <property type="match status" value="1"/>
</dbReference>
<feature type="domain" description="Response regulatory" evidence="8">
    <location>
        <begin position="9"/>
        <end position="128"/>
    </location>
</feature>
<dbReference type="InterPro" id="IPR002078">
    <property type="entry name" value="Sigma_54_int"/>
</dbReference>
<dbReference type="Pfam" id="PF02954">
    <property type="entry name" value="HTH_8"/>
    <property type="match status" value="1"/>
</dbReference>
<evidence type="ECO:0000256" key="6">
    <source>
        <dbReference type="PROSITE-ProRule" id="PRU00169"/>
    </source>
</evidence>
<dbReference type="InterPro" id="IPR003593">
    <property type="entry name" value="AAA+_ATPase"/>
</dbReference>
<dbReference type="PROSITE" id="PS50110">
    <property type="entry name" value="RESPONSE_REGULATORY"/>
    <property type="match status" value="1"/>
</dbReference>
<evidence type="ECO:0000313" key="11">
    <source>
        <dbReference type="Proteomes" id="UP000540490"/>
    </source>
</evidence>
<dbReference type="EMBL" id="JABEQO010000002">
    <property type="protein sequence ID" value="MBB2163504.1"/>
    <property type="molecule type" value="Genomic_DNA"/>
</dbReference>
<dbReference type="InterPro" id="IPR011006">
    <property type="entry name" value="CheY-like_superfamily"/>
</dbReference>
<dbReference type="GO" id="GO:0005524">
    <property type="term" value="F:ATP binding"/>
    <property type="evidence" value="ECO:0007669"/>
    <property type="project" value="UniProtKB-KW"/>
</dbReference>
<keyword evidence="3" id="KW-0902">Two-component regulatory system</keyword>
<dbReference type="SUPFAM" id="SSF52172">
    <property type="entry name" value="CheY-like"/>
    <property type="match status" value="1"/>
</dbReference>
<dbReference type="InterPro" id="IPR001789">
    <property type="entry name" value="Sig_transdc_resp-reg_receiver"/>
</dbReference>
<comment type="caution">
    <text evidence="9">The sequence shown here is derived from an EMBL/GenBank/DDBJ whole genome shotgun (WGS) entry which is preliminary data.</text>
</comment>
<sequence length="400" mass="42983">MTDPANPPTVLFVDDDTDIQSAARLLLTRRGFRVLPAHDAAEALTRVAADPIDLVLLDLNYAPGATTGAEGLALLRDLHALRPALPVIVVTGHSGVAIAVAAMREGATDFVMKPWHNERLVTLLHDTLDRLRREAGTMEADSETGEPVLIAVSGPIRTAVALADRIAPTRAHMLLSGPPGSGKTLLARRIHARSGDTAPPVMLDAEGLSTLPPGRGTWIMRGIESLPPTLQRTLADRLDDAAPPRILALSSLGAEELAARLPPRLWLPLDAVRVTLPPLAGRQDDIPALAAHFLHYFAIRHGLPEPALDTASLDALHLRPWPQNIRELRAAMERMVVLGDAAAPLPGDSTHTQDAPTLAQSEQALIEAALRRHGFNVSHAARDLGLTRPALYRRMARYGL</sequence>
<protein>
    <submittedName>
        <fullName evidence="9">Sigma-54-dependent Fis family transcriptional regulator</fullName>
    </submittedName>
</protein>
<evidence type="ECO:0000256" key="5">
    <source>
        <dbReference type="ARBA" id="ARBA00023163"/>
    </source>
</evidence>
<dbReference type="AlphaFoldDB" id="A0A7W4IIS8"/>
<keyword evidence="5" id="KW-0804">Transcription</keyword>
<evidence type="ECO:0000256" key="1">
    <source>
        <dbReference type="ARBA" id="ARBA00022741"/>
    </source>
</evidence>
<name>A0A7W4IIS8_9PROT</name>
<dbReference type="PRINTS" id="PR01590">
    <property type="entry name" value="HTHFIS"/>
</dbReference>
<dbReference type="RefSeq" id="WP_182972445.1">
    <property type="nucleotide sequence ID" value="NZ_JABEQN010000002.1"/>
</dbReference>
<dbReference type="Gene3D" id="3.40.50.300">
    <property type="entry name" value="P-loop containing nucleotide triphosphate hydrolases"/>
    <property type="match status" value="1"/>
</dbReference>
<evidence type="ECO:0000259" key="8">
    <source>
        <dbReference type="PROSITE" id="PS50110"/>
    </source>
</evidence>
<dbReference type="InterPro" id="IPR009057">
    <property type="entry name" value="Homeodomain-like_sf"/>
</dbReference>
<dbReference type="SMART" id="SM00448">
    <property type="entry name" value="REC"/>
    <property type="match status" value="1"/>
</dbReference>
<proteinExistence type="predicted"/>
<feature type="domain" description="Sigma-54 factor interaction" evidence="7">
    <location>
        <begin position="149"/>
        <end position="337"/>
    </location>
</feature>
<keyword evidence="6" id="KW-0597">Phosphoprotein</keyword>
<evidence type="ECO:0000259" key="7">
    <source>
        <dbReference type="PROSITE" id="PS50045"/>
    </source>
</evidence>
<dbReference type="PANTHER" id="PTHR32071">
    <property type="entry name" value="TRANSCRIPTIONAL REGULATORY PROTEIN"/>
    <property type="match status" value="1"/>
</dbReference>
<dbReference type="EMBL" id="JABEQN010000002">
    <property type="protein sequence ID" value="MBB2192379.1"/>
    <property type="molecule type" value="Genomic_DNA"/>
</dbReference>
<keyword evidence="11" id="KW-1185">Reference proteome</keyword>
<dbReference type="Pfam" id="PF00072">
    <property type="entry name" value="Response_reg"/>
    <property type="match status" value="1"/>
</dbReference>